<evidence type="ECO:0000256" key="3">
    <source>
        <dbReference type="ARBA" id="ARBA00022454"/>
    </source>
</evidence>
<dbReference type="eggNOG" id="ENOG502RQ3Q">
    <property type="taxonomic scope" value="Eukaryota"/>
</dbReference>
<dbReference type="GO" id="GO:0005697">
    <property type="term" value="C:telomerase holoenzyme complex"/>
    <property type="evidence" value="ECO:0007669"/>
    <property type="project" value="InterPro"/>
</dbReference>
<dbReference type="HOGENOM" id="CLU_1354578_0_0_1"/>
<reference evidence="10 11" key="1">
    <citation type="journal article" date="2009" name="Nature">
        <title>Evolution of pathogenicity and sexual reproduction in eight Candida genomes.</title>
        <authorList>
            <person name="Butler G."/>
            <person name="Rasmussen M.D."/>
            <person name="Lin M.F."/>
            <person name="Santos M.A."/>
            <person name="Sakthikumar S."/>
            <person name="Munro C.A."/>
            <person name="Rheinbay E."/>
            <person name="Grabherr M."/>
            <person name="Forche A."/>
            <person name="Reedy J.L."/>
            <person name="Agrafioti I."/>
            <person name="Arnaud M.B."/>
            <person name="Bates S."/>
            <person name="Brown A.J."/>
            <person name="Brunke S."/>
            <person name="Costanzo M.C."/>
            <person name="Fitzpatrick D.A."/>
            <person name="de Groot P.W."/>
            <person name="Harris D."/>
            <person name="Hoyer L.L."/>
            <person name="Hube B."/>
            <person name="Klis F.M."/>
            <person name="Kodira C."/>
            <person name="Lennard N."/>
            <person name="Logue M.E."/>
            <person name="Martin R."/>
            <person name="Neiman A.M."/>
            <person name="Nikolaou E."/>
            <person name="Quail M.A."/>
            <person name="Quinn J."/>
            <person name="Santos M.C."/>
            <person name="Schmitzberger F.F."/>
            <person name="Sherlock G."/>
            <person name="Shah P."/>
            <person name="Silverstein K.A."/>
            <person name="Skrzypek M.S."/>
            <person name="Soll D."/>
            <person name="Staggs R."/>
            <person name="Stansfield I."/>
            <person name="Stumpf M.P."/>
            <person name="Sudbery P.E."/>
            <person name="Srikantha T."/>
            <person name="Zeng Q."/>
            <person name="Berman J."/>
            <person name="Berriman M."/>
            <person name="Heitman J."/>
            <person name="Gow N.A."/>
            <person name="Lorenz M.C."/>
            <person name="Birren B.W."/>
            <person name="Kellis M."/>
            <person name="Cuomo C.A."/>
        </authorList>
    </citation>
    <scope>NUCLEOTIDE SEQUENCE [LARGE SCALE GENOMIC DNA]</scope>
    <source>
        <strain evidence="11">ATCC 6260 / CBS 566 / DSM 6381 / JCM 1539 / NBRC 10279 / NRRL Y-324</strain>
    </source>
</reference>
<feature type="domain" description="Shelterin complex subunit TPP1/Est3" evidence="9">
    <location>
        <begin position="14"/>
        <end position="164"/>
    </location>
</feature>
<dbReference type="STRING" id="294746.A5DH61"/>
<dbReference type="GO" id="GO:0007004">
    <property type="term" value="P:telomere maintenance via telomerase"/>
    <property type="evidence" value="ECO:0007669"/>
    <property type="project" value="InterPro"/>
</dbReference>
<evidence type="ECO:0000256" key="5">
    <source>
        <dbReference type="ARBA" id="ARBA00023242"/>
    </source>
</evidence>
<evidence type="ECO:0000313" key="10">
    <source>
        <dbReference type="EMBL" id="EDK38514.2"/>
    </source>
</evidence>
<evidence type="ECO:0000256" key="2">
    <source>
        <dbReference type="ARBA" id="ARBA00004574"/>
    </source>
</evidence>
<dbReference type="EMBL" id="CH408157">
    <property type="protein sequence ID" value="EDK38514.2"/>
    <property type="molecule type" value="Genomic_DNA"/>
</dbReference>
<dbReference type="InterPro" id="IPR019437">
    <property type="entry name" value="TPP1/Est3"/>
</dbReference>
<dbReference type="Pfam" id="PF10341">
    <property type="entry name" value="TPP1"/>
    <property type="match status" value="1"/>
</dbReference>
<dbReference type="Gene3D" id="2.40.50.960">
    <property type="match status" value="1"/>
</dbReference>
<comment type="function">
    <text evidence="8">Component of the telomerase complex involved in telomere replication. Stimulates RNA/DNA heteroduplex unwinding which favors the telomere replication by the telomerase.</text>
</comment>
<dbReference type="OMA" id="ADSTHKI"/>
<evidence type="ECO:0000256" key="7">
    <source>
        <dbReference type="ARBA" id="ARBA00023906"/>
    </source>
</evidence>
<evidence type="ECO:0000313" key="11">
    <source>
        <dbReference type="Proteomes" id="UP000001997"/>
    </source>
</evidence>
<dbReference type="VEuPathDB" id="FungiDB:PGUG_02612"/>
<evidence type="ECO:0000259" key="9">
    <source>
        <dbReference type="Pfam" id="PF10341"/>
    </source>
</evidence>
<dbReference type="AlphaFoldDB" id="A5DH61"/>
<evidence type="ECO:0000256" key="1">
    <source>
        <dbReference type="ARBA" id="ARBA00004123"/>
    </source>
</evidence>
<name>A5DH61_PICGU</name>
<keyword evidence="3" id="KW-0158">Chromosome</keyword>
<dbReference type="KEGG" id="pgu:PGUG_02612"/>
<protein>
    <recommendedName>
        <fullName evidence="7">Telomere replication protein EST3</fullName>
    </recommendedName>
</protein>
<dbReference type="GO" id="GO:0000781">
    <property type="term" value="C:chromosome, telomeric region"/>
    <property type="evidence" value="ECO:0007669"/>
    <property type="project" value="UniProtKB-SubCell"/>
</dbReference>
<evidence type="ECO:0000256" key="8">
    <source>
        <dbReference type="ARBA" id="ARBA00024878"/>
    </source>
</evidence>
<dbReference type="InParanoid" id="A5DH61"/>
<sequence>MYEPTYEWEIVLQTTWIQKAVTRCLQHHLRFSATDVEHHFIHPSHKKHVRETPIIRVYRYLKTTDQLALTAIVSDTRHLIFAKFPYDPTIIKFEQLYRQRLTYMTAGCLFVIKQAKLRFAKPGEVAKDFDFSISPNIQIVILEIDDFTVFSRDQAILPHEALSKVNMIYYDREYYDLCGRDCYIPEYSKDVEKQVSDDYGDVVSV</sequence>
<keyword evidence="4" id="KW-0779">Telomere</keyword>
<gene>
    <name evidence="10" type="ORF">PGUG_02612</name>
</gene>
<dbReference type="OrthoDB" id="4083059at2759"/>
<comment type="subcellular location">
    <subcellularLocation>
        <location evidence="2">Chromosome</location>
        <location evidence="2">Telomere</location>
    </subcellularLocation>
    <subcellularLocation>
        <location evidence="1">Nucleus</location>
    </subcellularLocation>
</comment>
<dbReference type="GeneID" id="5126526"/>
<comment type="similarity">
    <text evidence="6">Belongs to the EST3 family.</text>
</comment>
<evidence type="ECO:0000256" key="4">
    <source>
        <dbReference type="ARBA" id="ARBA00022895"/>
    </source>
</evidence>
<accession>A5DH61</accession>
<organism evidence="10 11">
    <name type="scientific">Meyerozyma guilliermondii (strain ATCC 6260 / CBS 566 / DSM 6381 / JCM 1539 / NBRC 10279 / NRRL Y-324)</name>
    <name type="common">Yeast</name>
    <name type="synonym">Candida guilliermondii</name>
    <dbReference type="NCBI Taxonomy" id="294746"/>
    <lineage>
        <taxon>Eukaryota</taxon>
        <taxon>Fungi</taxon>
        <taxon>Dikarya</taxon>
        <taxon>Ascomycota</taxon>
        <taxon>Saccharomycotina</taxon>
        <taxon>Pichiomycetes</taxon>
        <taxon>Debaryomycetaceae</taxon>
        <taxon>Meyerozyma</taxon>
    </lineage>
</organism>
<proteinExistence type="inferred from homology"/>
<dbReference type="GO" id="GO:0042162">
    <property type="term" value="F:telomeric DNA binding"/>
    <property type="evidence" value="ECO:0007669"/>
    <property type="project" value="InterPro"/>
</dbReference>
<dbReference type="Proteomes" id="UP000001997">
    <property type="component" value="Unassembled WGS sequence"/>
</dbReference>
<dbReference type="RefSeq" id="XP_001484883.2">
    <property type="nucleotide sequence ID" value="XM_001484833.1"/>
</dbReference>
<keyword evidence="5" id="KW-0539">Nucleus</keyword>
<keyword evidence="11" id="KW-1185">Reference proteome</keyword>
<evidence type="ECO:0000256" key="6">
    <source>
        <dbReference type="ARBA" id="ARBA00023777"/>
    </source>
</evidence>